<keyword evidence="1" id="KW-0812">Transmembrane</keyword>
<sequence length="66" mass="7377">MRSRVMVGFEFITGFAVIVGPEMVFVFIGPDIVFVLLFVILIALALAIASCSSRMVMCGRRPIRRR</sequence>
<feature type="transmembrane region" description="Helical" evidence="1">
    <location>
        <begin position="7"/>
        <end position="28"/>
    </location>
</feature>
<reference evidence="2 3" key="1">
    <citation type="journal article" date="2007" name="Virology">
        <title>Sequence and annotation of the 369-kb NY-2A and the 345-kb AR158 viruses that infect Chlorella NC64A.</title>
        <authorList>
            <person name="Fitzgerald L.A."/>
            <person name="Graves M.V."/>
            <person name="Li X."/>
            <person name="Feldblyum T."/>
            <person name="Nierman W.C."/>
            <person name="Van Etten J.L."/>
        </authorList>
    </citation>
    <scope>NUCLEOTIDE SEQUENCE [LARGE SCALE GENOMIC DNA]</scope>
    <source>
        <strain evidence="2 3">NY-2A</strain>
    </source>
</reference>
<keyword evidence="3" id="KW-1185">Reference proteome</keyword>
<dbReference type="GeneID" id="5658706"/>
<proteinExistence type="predicted"/>
<evidence type="ECO:0000256" key="1">
    <source>
        <dbReference type="SAM" id="Phobius"/>
    </source>
</evidence>
<dbReference type="RefSeq" id="YP_001497228.1">
    <property type="nucleotide sequence ID" value="NC_009898.1"/>
</dbReference>
<evidence type="ECO:0000313" key="3">
    <source>
        <dbReference type="Proteomes" id="UP000202419"/>
    </source>
</evidence>
<organism evidence="2 3">
    <name type="scientific">Paramecium bursaria Chlorella virus NY2A</name>
    <name type="common">PBCV-NY2A</name>
    <dbReference type="NCBI Taxonomy" id="46021"/>
    <lineage>
        <taxon>Viruses</taxon>
        <taxon>Varidnaviria</taxon>
        <taxon>Bamfordvirae</taxon>
        <taxon>Nucleocytoviricota</taxon>
        <taxon>Megaviricetes</taxon>
        <taxon>Algavirales</taxon>
        <taxon>Phycodnaviridae</taxon>
        <taxon>Chlorovirus</taxon>
        <taxon>Chlorovirus americanus</taxon>
    </lineage>
</organism>
<keyword evidence="1" id="KW-0472">Membrane</keyword>
<name>A7IVQ7_PBCVN</name>
<protein>
    <submittedName>
        <fullName evidence="2">Uncharacterized protein b032L</fullName>
    </submittedName>
</protein>
<dbReference type="EMBL" id="DQ491002">
    <property type="protein sequence ID" value="ABT14431.1"/>
    <property type="molecule type" value="Genomic_DNA"/>
</dbReference>
<gene>
    <name evidence="2" type="primary">b032L</name>
    <name evidence="2" type="ORF">NY2A_b032L</name>
</gene>
<keyword evidence="1" id="KW-1133">Transmembrane helix</keyword>
<feature type="transmembrane region" description="Helical" evidence="1">
    <location>
        <begin position="34"/>
        <end position="57"/>
    </location>
</feature>
<dbReference type="KEGG" id="vg:5658706"/>
<dbReference type="Proteomes" id="UP000202419">
    <property type="component" value="Segment"/>
</dbReference>
<accession>A7IVQ7</accession>
<evidence type="ECO:0000313" key="2">
    <source>
        <dbReference type="EMBL" id="ABT14431.1"/>
    </source>
</evidence>
<organismHost>
    <name type="scientific">Chlorella</name>
    <dbReference type="NCBI Taxonomy" id="3071"/>
</organismHost>